<dbReference type="InterPro" id="IPR029068">
    <property type="entry name" value="Glyas_Bleomycin-R_OHBP_Dase"/>
</dbReference>
<keyword evidence="3" id="KW-1185">Reference proteome</keyword>
<name>A0ABY9X9A9_9BACT</name>
<sequence length="239" mass="26131">MSGTSTIPLLPCVSLDETLDFYRALGFEVTYRQTAPNPYAVVRRQDFELHFYGLKGLEPASSHSTCLVVMPEVEPLHTTFAEALRRALGKLPVSGIPRLTRMKPGQGRFTLVDLNGNSVIFVRREKAGASRGEEYPPWKESDSRLAKAVAAAARLRDFKTDDAAAAKVLDVALARNEPAPPLDRARALAARAELAVALGDKARASALRAELQQVPLSAEERQRLQSELGAADDLERALR</sequence>
<dbReference type="Proteomes" id="UP001611383">
    <property type="component" value="Chromosome"/>
</dbReference>
<feature type="region of interest" description="Disordered" evidence="1">
    <location>
        <begin position="218"/>
        <end position="239"/>
    </location>
</feature>
<dbReference type="Gene3D" id="3.10.180.10">
    <property type="entry name" value="2,3-Dihydroxybiphenyl 1,2-Dioxygenase, domain 1"/>
    <property type="match status" value="1"/>
</dbReference>
<dbReference type="RefSeq" id="WP_395812280.1">
    <property type="nucleotide sequence ID" value="NZ_CP043494.1"/>
</dbReference>
<organism evidence="2 3">
    <name type="scientific">Archangium minus</name>
    <dbReference type="NCBI Taxonomy" id="83450"/>
    <lineage>
        <taxon>Bacteria</taxon>
        <taxon>Pseudomonadati</taxon>
        <taxon>Myxococcota</taxon>
        <taxon>Myxococcia</taxon>
        <taxon>Myxococcales</taxon>
        <taxon>Cystobacterineae</taxon>
        <taxon>Archangiaceae</taxon>
        <taxon>Archangium</taxon>
    </lineage>
</organism>
<evidence type="ECO:0000256" key="1">
    <source>
        <dbReference type="SAM" id="MobiDB-lite"/>
    </source>
</evidence>
<evidence type="ECO:0008006" key="4">
    <source>
        <dbReference type="Google" id="ProtNLM"/>
    </source>
</evidence>
<gene>
    <name evidence="2" type="ORF">F0U60_53645</name>
</gene>
<protein>
    <recommendedName>
        <fullName evidence="4">VOC family protein</fullName>
    </recommendedName>
</protein>
<evidence type="ECO:0000313" key="2">
    <source>
        <dbReference type="EMBL" id="WNG51979.1"/>
    </source>
</evidence>
<proteinExistence type="predicted"/>
<accession>A0ABY9X9A9</accession>
<dbReference type="EMBL" id="CP043494">
    <property type="protein sequence ID" value="WNG51979.1"/>
    <property type="molecule type" value="Genomic_DNA"/>
</dbReference>
<dbReference type="SUPFAM" id="SSF54593">
    <property type="entry name" value="Glyoxalase/Bleomycin resistance protein/Dihydroxybiphenyl dioxygenase"/>
    <property type="match status" value="1"/>
</dbReference>
<reference evidence="2 3" key="1">
    <citation type="submission" date="2019-08" db="EMBL/GenBank/DDBJ databases">
        <title>Archangium and Cystobacter genomes.</title>
        <authorList>
            <person name="Chen I.-C.K."/>
            <person name="Wielgoss S."/>
        </authorList>
    </citation>
    <scope>NUCLEOTIDE SEQUENCE [LARGE SCALE GENOMIC DNA]</scope>
    <source>
        <strain evidence="2 3">Cbm 6</strain>
    </source>
</reference>
<evidence type="ECO:0000313" key="3">
    <source>
        <dbReference type="Proteomes" id="UP001611383"/>
    </source>
</evidence>